<dbReference type="GO" id="GO:0005829">
    <property type="term" value="C:cytosol"/>
    <property type="evidence" value="ECO:0007669"/>
    <property type="project" value="TreeGrafter"/>
</dbReference>
<feature type="binding site" evidence="3">
    <location>
        <position position="96"/>
    </location>
    <ligand>
        <name>a divalent metal cation</name>
        <dbReference type="ChEBI" id="CHEBI:60240"/>
        <label>1</label>
    </ligand>
</feature>
<dbReference type="Gene3D" id="3.20.20.140">
    <property type="entry name" value="Metal-dependent hydrolases"/>
    <property type="match status" value="1"/>
</dbReference>
<dbReference type="AlphaFoldDB" id="A0AA48IA17"/>
<proteinExistence type="predicted"/>
<dbReference type="EMBL" id="AP027925">
    <property type="protein sequence ID" value="BED92858.1"/>
    <property type="molecule type" value="Genomic_DNA"/>
</dbReference>
<keyword evidence="4" id="KW-0540">Nuclease</keyword>
<gene>
    <name evidence="4" type="ORF">RsTaC01_0753</name>
</gene>
<keyword evidence="1 3" id="KW-0479">Metal-binding</keyword>
<dbReference type="PIRSF" id="PIRSF005902">
    <property type="entry name" value="DNase_TatD"/>
    <property type="match status" value="1"/>
</dbReference>
<name>A0AA48IA17_9FIRM</name>
<accession>A0AA48IA17</accession>
<dbReference type="FunFam" id="3.20.20.140:FF:000005">
    <property type="entry name" value="TatD family hydrolase"/>
    <property type="match status" value="1"/>
</dbReference>
<dbReference type="PANTHER" id="PTHR46124">
    <property type="entry name" value="D-AMINOACYL-TRNA DEACYLASE"/>
    <property type="match status" value="1"/>
</dbReference>
<dbReference type="GO" id="GO:0004536">
    <property type="term" value="F:DNA nuclease activity"/>
    <property type="evidence" value="ECO:0007669"/>
    <property type="project" value="InterPro"/>
</dbReference>
<keyword evidence="4" id="KW-0269">Exonuclease</keyword>
<feature type="binding site" evidence="3">
    <location>
        <position position="205"/>
    </location>
    <ligand>
        <name>a divalent metal cation</name>
        <dbReference type="ChEBI" id="CHEBI:60240"/>
        <label>1</label>
    </ligand>
</feature>
<dbReference type="GO" id="GO:0004527">
    <property type="term" value="F:exonuclease activity"/>
    <property type="evidence" value="ECO:0007669"/>
    <property type="project" value="UniProtKB-KW"/>
</dbReference>
<dbReference type="NCBIfam" id="TIGR00010">
    <property type="entry name" value="YchF/TatD family DNA exonuclease"/>
    <property type="match status" value="1"/>
</dbReference>
<feature type="binding site" evidence="3">
    <location>
        <position position="8"/>
    </location>
    <ligand>
        <name>a divalent metal cation</name>
        <dbReference type="ChEBI" id="CHEBI:60240"/>
        <label>1</label>
    </ligand>
</feature>
<evidence type="ECO:0000256" key="1">
    <source>
        <dbReference type="ARBA" id="ARBA00022723"/>
    </source>
</evidence>
<evidence type="ECO:0000256" key="3">
    <source>
        <dbReference type="PIRSR" id="PIRSR005902-1"/>
    </source>
</evidence>
<dbReference type="CDD" id="cd01310">
    <property type="entry name" value="TatD_DNAse"/>
    <property type="match status" value="1"/>
</dbReference>
<feature type="binding site" evidence="3">
    <location>
        <position position="154"/>
    </location>
    <ligand>
        <name>a divalent metal cation</name>
        <dbReference type="ChEBI" id="CHEBI:60240"/>
        <label>2</label>
    </ligand>
</feature>
<dbReference type="KEGG" id="ptrh:RsTaC01_0753"/>
<dbReference type="InterPro" id="IPR032466">
    <property type="entry name" value="Metal_Hydrolase"/>
</dbReference>
<organism evidence="4">
    <name type="scientific">Candidatus Paraimprobicoccus trichonymphae</name>
    <dbReference type="NCBI Taxonomy" id="3033793"/>
    <lineage>
        <taxon>Bacteria</taxon>
        <taxon>Bacillati</taxon>
        <taxon>Bacillota</taxon>
        <taxon>Clostridia</taxon>
        <taxon>Candidatus Paraimprobicoccus</taxon>
    </lineage>
</organism>
<evidence type="ECO:0000256" key="2">
    <source>
        <dbReference type="ARBA" id="ARBA00022801"/>
    </source>
</evidence>
<dbReference type="Pfam" id="PF01026">
    <property type="entry name" value="TatD_DNase"/>
    <property type="match status" value="1"/>
</dbReference>
<dbReference type="Proteomes" id="UP001335720">
    <property type="component" value="Chromosome"/>
</dbReference>
<dbReference type="PANTHER" id="PTHR46124:SF2">
    <property type="entry name" value="D-AMINOACYL-TRNA DEACYLASE"/>
    <property type="match status" value="1"/>
</dbReference>
<evidence type="ECO:0000313" key="4">
    <source>
        <dbReference type="EMBL" id="BED92858.1"/>
    </source>
</evidence>
<sequence>MNSIFDTHAHYHEKLFDKDRDFLLKDLAKNQGIFAILELGTNLKSSKKSLELSEKYDFIYSAVGVHPLDLENLQENYLQEIENLIFKNKKIVAIGEIGLDYHYGNKNKNFQKEVLINQINLAKKYNLPVCIHDRESHNDVLEILEKYKPKGIVHCFSGNLKFAKKIVNLGLYLGIGGMITYEKTNKNLVEIVKNISVEKILLETDCPYLTPYPEKAKRCDSSYIKLTAKKISDILNLNIEETYNITKQNAIGLFFKS</sequence>
<feature type="binding site" evidence="3">
    <location>
        <position position="132"/>
    </location>
    <ligand>
        <name>a divalent metal cation</name>
        <dbReference type="ChEBI" id="CHEBI:60240"/>
        <label>2</label>
    </ligand>
</feature>
<keyword evidence="2" id="KW-0378">Hydrolase</keyword>
<dbReference type="InterPro" id="IPR015991">
    <property type="entry name" value="TatD/YcfH-like"/>
</dbReference>
<dbReference type="GO" id="GO:0046872">
    <property type="term" value="F:metal ion binding"/>
    <property type="evidence" value="ECO:0007669"/>
    <property type="project" value="UniProtKB-KW"/>
</dbReference>
<reference evidence="4" key="1">
    <citation type="journal article" date="2023" name="ISME J.">
        <title>Emergence of putative energy parasites within Clostridia revealed by genome analysis of a novel endosymbiotic clade.</title>
        <authorList>
            <person name="Takahashi K."/>
            <person name="Kuwahara H."/>
            <person name="Horikawa Y."/>
            <person name="Izawa K."/>
            <person name="Kato D."/>
            <person name="Inagaki T."/>
            <person name="Yuki M."/>
            <person name="Ohkuma M."/>
            <person name="Hongoh Y."/>
        </authorList>
    </citation>
    <scope>NUCLEOTIDE SEQUENCE</scope>
    <source>
        <strain evidence="4">RsTa-C01</strain>
    </source>
</reference>
<feature type="binding site" evidence="3">
    <location>
        <position position="10"/>
    </location>
    <ligand>
        <name>a divalent metal cation</name>
        <dbReference type="ChEBI" id="CHEBI:60240"/>
        <label>1</label>
    </ligand>
</feature>
<dbReference type="InterPro" id="IPR001130">
    <property type="entry name" value="TatD-like"/>
</dbReference>
<protein>
    <submittedName>
        <fullName evidence="4">YchF/TatD family DNA exonuclease</fullName>
    </submittedName>
</protein>
<dbReference type="SUPFAM" id="SSF51556">
    <property type="entry name" value="Metallo-dependent hydrolases"/>
    <property type="match status" value="1"/>
</dbReference>